<dbReference type="EMBL" id="LSCV01000002">
    <property type="protein sequence ID" value="KXB42597.1"/>
    <property type="molecule type" value="Genomic_DNA"/>
</dbReference>
<dbReference type="PANTHER" id="PTHR43691:SF11">
    <property type="entry name" value="FI09636P-RELATED"/>
    <property type="match status" value="1"/>
</dbReference>
<sequence length="260" mass="29035">MLEDTMTIIEHEIPLLEFDAAQIAVLNPTHDNLGLKFPKKCVFAFLGTYIDEYAAQYDLKQIATFINATKSFPIYLTEYKDEEIVICQAPVGAAPAVQILDWLIGYGVREIISAGSCGTLTDFPESIFLIPNKALRDEGTSYHYAPPSRFIDISQQAREAIESTMHEHGLSYQEVTSWSTDGFFRETKEKVACRKKEGCEVVEMECSALAACAEFRGATWGMILYTADSLANVDKYDARNWGGDAYAYAMQLCLDAVIKL</sequence>
<evidence type="ECO:0000259" key="4">
    <source>
        <dbReference type="Pfam" id="PF01048"/>
    </source>
</evidence>
<evidence type="ECO:0000256" key="2">
    <source>
        <dbReference type="ARBA" id="ARBA00021980"/>
    </source>
</evidence>
<evidence type="ECO:0000313" key="5">
    <source>
        <dbReference type="EMBL" id="KXB42597.1"/>
    </source>
</evidence>
<dbReference type="EC" id="2.4.2.3" evidence="1"/>
<gene>
    <name evidence="5" type="ORF">HMPREF1872_00286</name>
</gene>
<dbReference type="InterPro" id="IPR035994">
    <property type="entry name" value="Nucleoside_phosphorylase_sf"/>
</dbReference>
<feature type="domain" description="Nucleoside phosphorylase" evidence="4">
    <location>
        <begin position="44"/>
        <end position="232"/>
    </location>
</feature>
<dbReference type="AlphaFoldDB" id="A0A133YHH7"/>
<dbReference type="InterPro" id="IPR000845">
    <property type="entry name" value="Nucleoside_phosphorylase_d"/>
</dbReference>
<dbReference type="GO" id="GO:0004731">
    <property type="term" value="F:purine-nucleoside phosphorylase activity"/>
    <property type="evidence" value="ECO:0007669"/>
    <property type="project" value="TreeGrafter"/>
</dbReference>
<evidence type="ECO:0000256" key="3">
    <source>
        <dbReference type="ARBA" id="ARBA00048447"/>
    </source>
</evidence>
<dbReference type="Pfam" id="PF01048">
    <property type="entry name" value="PNP_UDP_1"/>
    <property type="match status" value="1"/>
</dbReference>
<dbReference type="GO" id="GO:0006152">
    <property type="term" value="P:purine nucleoside catabolic process"/>
    <property type="evidence" value="ECO:0007669"/>
    <property type="project" value="TreeGrafter"/>
</dbReference>
<dbReference type="STRING" id="1497955.HMPREF1872_00286"/>
<organism evidence="5 6">
    <name type="scientific">Amygdalobacter nucleatus</name>
    <dbReference type="NCBI Taxonomy" id="3029274"/>
    <lineage>
        <taxon>Bacteria</taxon>
        <taxon>Bacillati</taxon>
        <taxon>Bacillota</taxon>
        <taxon>Clostridia</taxon>
        <taxon>Eubacteriales</taxon>
        <taxon>Oscillospiraceae</taxon>
        <taxon>Amygdalobacter</taxon>
    </lineage>
</organism>
<evidence type="ECO:0000313" key="6">
    <source>
        <dbReference type="Proteomes" id="UP000070080"/>
    </source>
</evidence>
<keyword evidence="6" id="KW-1185">Reference proteome</keyword>
<comment type="caution">
    <text evidence="5">The sequence shown here is derived from an EMBL/GenBank/DDBJ whole genome shotgun (WGS) entry which is preliminary data.</text>
</comment>
<dbReference type="CDD" id="cd09007">
    <property type="entry name" value="NP-I_spr0068"/>
    <property type="match status" value="1"/>
</dbReference>
<accession>A0A133YHH7</accession>
<dbReference type="PANTHER" id="PTHR43691">
    <property type="entry name" value="URIDINE PHOSPHORYLASE"/>
    <property type="match status" value="1"/>
</dbReference>
<name>A0A133YHH7_9FIRM</name>
<evidence type="ECO:0000256" key="1">
    <source>
        <dbReference type="ARBA" id="ARBA00011888"/>
    </source>
</evidence>
<reference evidence="6" key="1">
    <citation type="submission" date="2016-01" db="EMBL/GenBank/DDBJ databases">
        <authorList>
            <person name="Mitreva M."/>
            <person name="Pepin K.H."/>
            <person name="Mihindukulasuriya K.A."/>
            <person name="Fulton R."/>
            <person name="Fronick C."/>
            <person name="O'Laughlin M."/>
            <person name="Miner T."/>
            <person name="Herter B."/>
            <person name="Rosa B.A."/>
            <person name="Cordes M."/>
            <person name="Tomlinson C."/>
            <person name="Wollam A."/>
            <person name="Palsikar V.B."/>
            <person name="Mardis E.R."/>
            <person name="Wilson R.K."/>
        </authorList>
    </citation>
    <scope>NUCLEOTIDE SEQUENCE [LARGE SCALE GENOMIC DNA]</scope>
    <source>
        <strain evidence="6">KA00274</strain>
    </source>
</reference>
<dbReference type="GO" id="GO:0005829">
    <property type="term" value="C:cytosol"/>
    <property type="evidence" value="ECO:0007669"/>
    <property type="project" value="TreeGrafter"/>
</dbReference>
<protein>
    <recommendedName>
        <fullName evidence="2">Uridine phosphorylase</fullName>
        <ecNumber evidence="1">2.4.2.3</ecNumber>
    </recommendedName>
</protein>
<dbReference type="Gene3D" id="3.40.50.1580">
    <property type="entry name" value="Nucleoside phosphorylase domain"/>
    <property type="match status" value="1"/>
</dbReference>
<proteinExistence type="predicted"/>
<dbReference type="PATRIC" id="fig|1497955.3.peg.269"/>
<comment type="catalytic activity">
    <reaction evidence="3">
        <text>uridine + phosphate = alpha-D-ribose 1-phosphate + uracil</text>
        <dbReference type="Rhea" id="RHEA:24388"/>
        <dbReference type="ChEBI" id="CHEBI:16704"/>
        <dbReference type="ChEBI" id="CHEBI:17568"/>
        <dbReference type="ChEBI" id="CHEBI:43474"/>
        <dbReference type="ChEBI" id="CHEBI:57720"/>
        <dbReference type="EC" id="2.4.2.3"/>
    </reaction>
</comment>
<dbReference type="Proteomes" id="UP000070080">
    <property type="component" value="Unassembled WGS sequence"/>
</dbReference>
<dbReference type="GO" id="GO:0004850">
    <property type="term" value="F:uridine phosphorylase activity"/>
    <property type="evidence" value="ECO:0007669"/>
    <property type="project" value="UniProtKB-EC"/>
</dbReference>
<dbReference type="SUPFAM" id="SSF53167">
    <property type="entry name" value="Purine and uridine phosphorylases"/>
    <property type="match status" value="1"/>
</dbReference>